<dbReference type="InterPro" id="IPR007893">
    <property type="entry name" value="Spore_coat_U/FanG"/>
</dbReference>
<evidence type="ECO:0000256" key="1">
    <source>
        <dbReference type="SAM" id="SignalP"/>
    </source>
</evidence>
<protein>
    <submittedName>
        <fullName evidence="3">Sigma-fimbria adhesin, putative</fullName>
    </submittedName>
</protein>
<evidence type="ECO:0000313" key="4">
    <source>
        <dbReference type="Proteomes" id="UP000002534"/>
    </source>
</evidence>
<dbReference type="PANTHER" id="PTHR37089">
    <property type="entry name" value="PROTEIN U-RELATED"/>
    <property type="match status" value="1"/>
</dbReference>
<gene>
    <name evidence="3" type="primary">csuA</name>
    <name evidence="3" type="ordered locus">Pcar_2060</name>
</gene>
<dbReference type="EMBL" id="CP000142">
    <property type="protein sequence ID" value="ABA89301.1"/>
    <property type="molecule type" value="Genomic_DNA"/>
</dbReference>
<reference evidence="4" key="1">
    <citation type="submission" date="2005-10" db="EMBL/GenBank/DDBJ databases">
        <title>Complete sequence of Pelobacter carbinolicus DSM 2380.</title>
        <authorList>
            <person name="Copeland A."/>
            <person name="Lucas S."/>
            <person name="Lapidus A."/>
            <person name="Barry K."/>
            <person name="Detter J.C."/>
            <person name="Glavina T."/>
            <person name="Hammon N."/>
            <person name="Israni S."/>
            <person name="Pitluck S."/>
            <person name="Chertkov O."/>
            <person name="Schmutz J."/>
            <person name="Larimer F."/>
            <person name="Land M."/>
            <person name="Kyrpides N."/>
            <person name="Ivanova N."/>
            <person name="Richardson P."/>
        </authorList>
    </citation>
    <scope>NUCLEOTIDE SEQUENCE [LARGE SCALE GENOMIC DNA]</scope>
    <source>
        <strain evidence="4">DSM 2380 / NBRC 103641 / GraBd1</strain>
    </source>
</reference>
<proteinExistence type="predicted"/>
<organism evidence="3 4">
    <name type="scientific">Syntrophotalea carbinolica (strain DSM 2380 / NBRC 103641 / GraBd1)</name>
    <name type="common">Pelobacter carbinolicus</name>
    <dbReference type="NCBI Taxonomy" id="338963"/>
    <lineage>
        <taxon>Bacteria</taxon>
        <taxon>Pseudomonadati</taxon>
        <taxon>Thermodesulfobacteriota</taxon>
        <taxon>Desulfuromonadia</taxon>
        <taxon>Desulfuromonadales</taxon>
        <taxon>Syntrophotaleaceae</taxon>
        <taxon>Syntrophotalea</taxon>
    </lineage>
</organism>
<evidence type="ECO:0000259" key="2">
    <source>
        <dbReference type="Pfam" id="PF05229"/>
    </source>
</evidence>
<reference evidence="3 4" key="2">
    <citation type="journal article" date="2012" name="BMC Genomics">
        <title>The genome of Pelobacter carbinolicus reveals surprising metabolic capabilities and physiological features.</title>
        <authorList>
            <person name="Aklujkar M."/>
            <person name="Haveman S.A."/>
            <person name="Didonato R.Jr."/>
            <person name="Chertkov O."/>
            <person name="Han C.S."/>
            <person name="Land M.L."/>
            <person name="Brown P."/>
            <person name="Lovley D.R."/>
        </authorList>
    </citation>
    <scope>NUCLEOTIDE SEQUENCE [LARGE SCALE GENOMIC DNA]</scope>
    <source>
        <strain evidence="4">DSM 2380 / NBRC 103641 / GraBd1</strain>
    </source>
</reference>
<dbReference type="Proteomes" id="UP000002534">
    <property type="component" value="Chromosome"/>
</dbReference>
<dbReference type="KEGG" id="pca:Pcar_2060"/>
<feature type="chain" id="PRO_5004223705" evidence="1">
    <location>
        <begin position="23"/>
        <end position="147"/>
    </location>
</feature>
<feature type="domain" description="Spore coat protein U/FanG" evidence="2">
    <location>
        <begin position="25"/>
        <end position="103"/>
    </location>
</feature>
<dbReference type="InterPro" id="IPR053167">
    <property type="entry name" value="Spore_coat_component"/>
</dbReference>
<feature type="signal peptide" evidence="1">
    <location>
        <begin position="1"/>
        <end position="22"/>
    </location>
</feature>
<keyword evidence="4" id="KW-1185">Reference proteome</keyword>
<keyword evidence="1" id="KW-0732">Signal</keyword>
<accession>Q3A2V6</accession>
<evidence type="ECO:0000313" key="3">
    <source>
        <dbReference type="EMBL" id="ABA89301.1"/>
    </source>
</evidence>
<dbReference type="eggNOG" id="COG5430">
    <property type="taxonomic scope" value="Bacteria"/>
</dbReference>
<sequence>MKKIVAIALAAAFTVVAGTAMAADTADLDVTATVISSCSMTGGTLAFGNLDPTNAVEVTASSTAVTVTCTNGTAYTLSGDDGDHAVAGQKYLDNGTSTIPYSVSIPAGGTGTGAAVGVTIDGTIAANSYNTATAGTYTDTILLSVNP</sequence>
<name>Q3A2V6_SYNC1</name>
<dbReference type="Pfam" id="PF05229">
    <property type="entry name" value="SCPU"/>
    <property type="match status" value="1"/>
</dbReference>
<dbReference type="RefSeq" id="WP_011341812.1">
    <property type="nucleotide sequence ID" value="NC_007498.2"/>
</dbReference>
<dbReference type="HOGENOM" id="CLU_1766258_0_0_7"/>
<dbReference type="STRING" id="338963.Pcar_2060"/>
<dbReference type="AlphaFoldDB" id="Q3A2V6"/>